<evidence type="ECO:0000256" key="7">
    <source>
        <dbReference type="ARBA" id="ARBA00023012"/>
    </source>
</evidence>
<keyword evidence="3" id="KW-0808">Transferase</keyword>
<feature type="coiled-coil region" evidence="8">
    <location>
        <begin position="349"/>
        <end position="383"/>
    </location>
</feature>
<dbReference type="PROSITE" id="PS50109">
    <property type="entry name" value="HIS_KIN"/>
    <property type="match status" value="1"/>
</dbReference>
<evidence type="ECO:0000259" key="10">
    <source>
        <dbReference type="PROSITE" id="PS50109"/>
    </source>
</evidence>
<dbReference type="EC" id="2.7.13.3" evidence="2"/>
<sequence length="579" mass="67534">MKINSKISNLLEQFTLKKRIVFIFAVGTLIPFVCTALISYNAMSSILSSKLDSGVRSNLKNVQQSLESTIDNLNHVSQQLVIPGSVGGYLDTYLHTEQPYERAKYYQDIKTKLNEITFTNPGIGLTMYYSDEENNYLFNTSGVKNDFTINRLPLLVNHFRIANFGPHISNELHSNRYVFSVLRKVDLPERDDIYVYIESDLKHTQNILQRDQTGEQDYYLILDNHGRIVYSEVNNPFQENTYFEGGKSGKGLLNEYYWFKETSDQGWSIVSLIPVAKYNEEKNQWVVQMIYLSIIFGVLSLIIAWLLWKMVYKPLQKFDKEINWMMQSDFQSETFRTRIPEFDYLLRQFRKMKNQISDLFKEIEQKEKRRADLEVEKLLYQINPHFLMNTLDTANWLAVMNDQKDISQLVTSLNRLLYYNLGKAGQTSTIMEEIETLKQYLAIQKFRYDFEFEVRIYTDDVILNNPVPRFILQPLVENAIYHGLSDEGYIYVEVRNDNHNIQIEVNDNGAGISEEAVDRLLNQNQTKQQKDGMGIGLNYVKRMLENHYEGKAKLEIKSLVGKGTSVFLTLPILEVDARD</sequence>
<dbReference type="PANTHER" id="PTHR34220:SF7">
    <property type="entry name" value="SENSOR HISTIDINE KINASE YPDA"/>
    <property type="match status" value="1"/>
</dbReference>
<dbReference type="OrthoDB" id="9776552at2"/>
<keyword evidence="7" id="KW-0902">Two-component regulatory system</keyword>
<evidence type="ECO:0000256" key="3">
    <source>
        <dbReference type="ARBA" id="ARBA00022679"/>
    </source>
</evidence>
<dbReference type="Gene3D" id="6.10.340.10">
    <property type="match status" value="1"/>
</dbReference>
<dbReference type="SMART" id="SM00387">
    <property type="entry name" value="HATPase_c"/>
    <property type="match status" value="1"/>
</dbReference>
<dbReference type="InterPro" id="IPR010559">
    <property type="entry name" value="Sig_transdc_His_kin_internal"/>
</dbReference>
<keyword evidence="4" id="KW-0547">Nucleotide-binding</keyword>
<dbReference type="PRINTS" id="PR00344">
    <property type="entry name" value="BCTRLSENSOR"/>
</dbReference>
<dbReference type="RefSeq" id="WP_066338439.1">
    <property type="nucleotide sequence ID" value="NZ_LWSG01000043.1"/>
</dbReference>
<keyword evidence="12" id="KW-1185">Reference proteome</keyword>
<keyword evidence="5 11" id="KW-0418">Kinase</keyword>
<proteinExistence type="predicted"/>
<dbReference type="SUPFAM" id="SSF55874">
    <property type="entry name" value="ATPase domain of HSP90 chaperone/DNA topoisomerase II/histidine kinase"/>
    <property type="match status" value="1"/>
</dbReference>
<keyword evidence="9" id="KW-0472">Membrane</keyword>
<dbReference type="Pfam" id="PF02518">
    <property type="entry name" value="HATPase_c"/>
    <property type="match status" value="1"/>
</dbReference>
<dbReference type="InterPro" id="IPR005467">
    <property type="entry name" value="His_kinase_dom"/>
</dbReference>
<gene>
    <name evidence="11" type="ORF">A6K24_10550</name>
</gene>
<accession>A0A179SP28</accession>
<feature type="transmembrane region" description="Helical" evidence="9">
    <location>
        <begin position="20"/>
        <end position="40"/>
    </location>
</feature>
<dbReference type="PANTHER" id="PTHR34220">
    <property type="entry name" value="SENSOR HISTIDINE KINASE YPDA"/>
    <property type="match status" value="1"/>
</dbReference>
<reference evidence="12" key="1">
    <citation type="submission" date="2016-04" db="EMBL/GenBank/DDBJ databases">
        <authorList>
            <person name="Lyu Z."/>
            <person name="Lyu W."/>
        </authorList>
    </citation>
    <scope>NUCLEOTIDE SEQUENCE [LARGE SCALE GENOMIC DNA]</scope>
    <source>
        <strain evidence="12">C44</strain>
    </source>
</reference>
<keyword evidence="9" id="KW-1133">Transmembrane helix</keyword>
<evidence type="ECO:0000256" key="4">
    <source>
        <dbReference type="ARBA" id="ARBA00022741"/>
    </source>
</evidence>
<dbReference type="InterPro" id="IPR004358">
    <property type="entry name" value="Sig_transdc_His_kin-like_C"/>
</dbReference>
<evidence type="ECO:0000313" key="12">
    <source>
        <dbReference type="Proteomes" id="UP000078534"/>
    </source>
</evidence>
<dbReference type="Pfam" id="PF06580">
    <property type="entry name" value="His_kinase"/>
    <property type="match status" value="1"/>
</dbReference>
<evidence type="ECO:0000256" key="1">
    <source>
        <dbReference type="ARBA" id="ARBA00000085"/>
    </source>
</evidence>
<dbReference type="InterPro" id="IPR003594">
    <property type="entry name" value="HATPase_dom"/>
</dbReference>
<evidence type="ECO:0000256" key="8">
    <source>
        <dbReference type="SAM" id="Coils"/>
    </source>
</evidence>
<feature type="domain" description="Histidine kinase" evidence="10">
    <location>
        <begin position="471"/>
        <end position="574"/>
    </location>
</feature>
<comment type="catalytic activity">
    <reaction evidence="1">
        <text>ATP + protein L-histidine = ADP + protein N-phospho-L-histidine.</text>
        <dbReference type="EC" id="2.7.13.3"/>
    </reaction>
</comment>
<dbReference type="AlphaFoldDB" id="A0A179SP28"/>
<keyword evidence="9" id="KW-0812">Transmembrane</keyword>
<evidence type="ECO:0000256" key="6">
    <source>
        <dbReference type="ARBA" id="ARBA00022840"/>
    </source>
</evidence>
<dbReference type="STRING" id="152268.A6K24_10550"/>
<evidence type="ECO:0000256" key="5">
    <source>
        <dbReference type="ARBA" id="ARBA00022777"/>
    </source>
</evidence>
<comment type="caution">
    <text evidence="11">The sequence shown here is derived from an EMBL/GenBank/DDBJ whole genome shotgun (WGS) entry which is preliminary data.</text>
</comment>
<organism evidence="11 12">
    <name type="scientific">Metabacillus litoralis</name>
    <dbReference type="NCBI Taxonomy" id="152268"/>
    <lineage>
        <taxon>Bacteria</taxon>
        <taxon>Bacillati</taxon>
        <taxon>Bacillota</taxon>
        <taxon>Bacilli</taxon>
        <taxon>Bacillales</taxon>
        <taxon>Bacillaceae</taxon>
        <taxon>Metabacillus</taxon>
    </lineage>
</organism>
<evidence type="ECO:0000313" key="11">
    <source>
        <dbReference type="EMBL" id="OAS83058.1"/>
    </source>
</evidence>
<feature type="transmembrane region" description="Helical" evidence="9">
    <location>
        <begin position="285"/>
        <end position="308"/>
    </location>
</feature>
<keyword evidence="8" id="KW-0175">Coiled coil</keyword>
<evidence type="ECO:0000256" key="9">
    <source>
        <dbReference type="SAM" id="Phobius"/>
    </source>
</evidence>
<dbReference type="InterPro" id="IPR050640">
    <property type="entry name" value="Bact_2-comp_sensor_kinase"/>
</dbReference>
<protein>
    <recommendedName>
        <fullName evidence="2">histidine kinase</fullName>
        <ecNumber evidence="2">2.7.13.3</ecNumber>
    </recommendedName>
</protein>
<dbReference type="Proteomes" id="UP000078534">
    <property type="component" value="Unassembled WGS sequence"/>
</dbReference>
<dbReference type="GO" id="GO:0000155">
    <property type="term" value="F:phosphorelay sensor kinase activity"/>
    <property type="evidence" value="ECO:0007669"/>
    <property type="project" value="InterPro"/>
</dbReference>
<dbReference type="InterPro" id="IPR036890">
    <property type="entry name" value="HATPase_C_sf"/>
</dbReference>
<dbReference type="Gene3D" id="3.30.565.10">
    <property type="entry name" value="Histidine kinase-like ATPase, C-terminal domain"/>
    <property type="match status" value="1"/>
</dbReference>
<dbReference type="EMBL" id="LWSG01000043">
    <property type="protein sequence ID" value="OAS83058.1"/>
    <property type="molecule type" value="Genomic_DNA"/>
</dbReference>
<keyword evidence="6" id="KW-0067">ATP-binding</keyword>
<evidence type="ECO:0000256" key="2">
    <source>
        <dbReference type="ARBA" id="ARBA00012438"/>
    </source>
</evidence>
<dbReference type="GO" id="GO:0016020">
    <property type="term" value="C:membrane"/>
    <property type="evidence" value="ECO:0007669"/>
    <property type="project" value="InterPro"/>
</dbReference>
<name>A0A179SP28_9BACI</name>
<dbReference type="GO" id="GO:0005524">
    <property type="term" value="F:ATP binding"/>
    <property type="evidence" value="ECO:0007669"/>
    <property type="project" value="UniProtKB-KW"/>
</dbReference>